<dbReference type="EMBL" id="CP027754">
    <property type="protein sequence ID" value="AZE56544.1"/>
    <property type="molecule type" value="Genomic_DNA"/>
</dbReference>
<reference evidence="1 2" key="1">
    <citation type="submission" date="2018-03" db="EMBL/GenBank/DDBJ databases">
        <title>Diversity of phytobeneficial traits revealed by whole-genome analysis of worldwide-isolated phenazine-producing Pseudomonas spp.</title>
        <authorList>
            <person name="Biessy A."/>
            <person name="Novinscak A."/>
            <person name="Blom J."/>
            <person name="Leger G."/>
            <person name="Thomashow L.S."/>
            <person name="Cazorla F.M."/>
            <person name="Josic D."/>
            <person name="Filion M."/>
        </authorList>
    </citation>
    <scope>NUCLEOTIDE SEQUENCE [LARGE SCALE GENOMIC DNA]</scope>
    <source>
        <strain evidence="1 2">30B</strain>
    </source>
</reference>
<gene>
    <name evidence="1" type="ORF">C4K03_4406</name>
</gene>
<evidence type="ECO:0000313" key="1">
    <source>
        <dbReference type="EMBL" id="AZE56544.1"/>
    </source>
</evidence>
<accession>A0A3G7UAY1</accession>
<protein>
    <submittedName>
        <fullName evidence="1">Uncharacterized protein</fullName>
    </submittedName>
</protein>
<dbReference type="Proteomes" id="UP000268696">
    <property type="component" value="Chromosome"/>
</dbReference>
<proteinExistence type="predicted"/>
<sequence length="907" mass="100844">MVKKTLSEKPISAQASGVLQATEAELPYPIIQRATNNSVLYPIDAIDGTTATLTLPANATHVTFYLAIKDQDGPVFEPVSVANGVNVVDIPAKWISYCIGHTVLIKYTANAGGRTLESLTLELEVQQIREEHLVVSRPVFEHSKEEEPNTWRLRMQSFTGDETVHIKAWPMINAGQRLFVTVAGNQHVTPYRFRWVALDHVVQPHEAHAAHVFRFSLSRGWLSRLDDYSSITAHLGVIWDKTAPVFPEPGDPLLENPLPVNAQDFHLRTTSLLHVDPAQDLDPPHLRESVELPPDQWQVNPTNTVNGGHAIVSYEGLYEGDHVCAYASGPNYGPVALGCQDVKSGETNLLFDVAPDIIAALFNNTLTLNYSLRFNSYEPQYSPDRVVKVLAPQLTRPGIEQATGNTVDLNTFSDDATGVVPIWDFAKERDCCWMKIIGTLEDGSAYEFDVWEGGKPLTAAWLSDGVDTPISRAKLQKLADCKAFELHFAANFDGQCAWETAIKFPVRTFSIEQEALILPAPRVCEAVDDQLTIWNGRDGVTVRVEYERISPHQTIQVRWIKADGTSLPMESKPGNSDPGYVDFAIPREAVIQGAGKTILINYIVTSSCKLAPSKTLALKISVPTRLPPPVVPEATPPATKGGILDLRSFTGDAHITVEKWWFILVGQVGWLECRGTQENGSPYIIRVMLNEPITTSDMDDGLSRVIKREELEKLRDRTALDVVFKCAAEIGGYEAGAIEFPLLHLEFHKSFYDYTDFNPAGKDWNNWERGLGATDSRDLRLKQGQVPPHYVNGYYREDWGYTNTTDPATQREKMFKNFIGLEVGKWYEFSAWVRDSYALGTGRKPALVLVVQGVDITLVTRPGTAWELLKGTFKASSRSLRLSLDNMEMGIGPINDYDVTGITVKEV</sequence>
<name>A0A3G7UAY1_9PSED</name>
<dbReference type="RefSeq" id="WP_124378847.1">
    <property type="nucleotide sequence ID" value="NZ_CP027754.1"/>
</dbReference>
<dbReference type="AlphaFoldDB" id="A0A3G7UAY1"/>
<organism evidence="1 2">
    <name type="scientific">Pseudomonas synxantha</name>
    <dbReference type="NCBI Taxonomy" id="47883"/>
    <lineage>
        <taxon>Bacteria</taxon>
        <taxon>Pseudomonadati</taxon>
        <taxon>Pseudomonadota</taxon>
        <taxon>Gammaproteobacteria</taxon>
        <taxon>Pseudomonadales</taxon>
        <taxon>Pseudomonadaceae</taxon>
        <taxon>Pseudomonas</taxon>
    </lineage>
</organism>
<evidence type="ECO:0000313" key="2">
    <source>
        <dbReference type="Proteomes" id="UP000268696"/>
    </source>
</evidence>